<evidence type="ECO:0000256" key="6">
    <source>
        <dbReference type="ARBA" id="ARBA00023136"/>
    </source>
</evidence>
<evidence type="ECO:0000256" key="4">
    <source>
        <dbReference type="ARBA" id="ARBA00022692"/>
    </source>
</evidence>
<proteinExistence type="inferred from homology"/>
<evidence type="ECO:0000256" key="5">
    <source>
        <dbReference type="ARBA" id="ARBA00022989"/>
    </source>
</evidence>
<evidence type="ECO:0000313" key="8">
    <source>
        <dbReference type="EMBL" id="VVM06200.1"/>
    </source>
</evidence>
<dbReference type="Proteomes" id="UP000381693">
    <property type="component" value="Unassembled WGS sequence"/>
</dbReference>
<dbReference type="PIRSF" id="PIRSF000267">
    <property type="entry name" value="Cyt_oxidse_sub2"/>
    <property type="match status" value="1"/>
</dbReference>
<feature type="transmembrane region" description="Helical" evidence="7">
    <location>
        <begin position="235"/>
        <end position="255"/>
    </location>
</feature>
<keyword evidence="5 7" id="KW-1133">Transmembrane helix</keyword>
<organism evidence="8 9">
    <name type="scientific">Methylacidimicrobium cyclopophantes</name>
    <dbReference type="NCBI Taxonomy" id="1041766"/>
    <lineage>
        <taxon>Bacteria</taxon>
        <taxon>Pseudomonadati</taxon>
        <taxon>Verrucomicrobiota</taxon>
        <taxon>Methylacidimicrobium</taxon>
    </lineage>
</organism>
<keyword evidence="9" id="KW-1185">Reference proteome</keyword>
<evidence type="ECO:0000256" key="2">
    <source>
        <dbReference type="ARBA" id="ARBA00007543"/>
    </source>
</evidence>
<comment type="similarity">
    <text evidence="2">Belongs to the cytochrome ubiquinol oxidase subunit 2 family.</text>
</comment>
<feature type="transmembrane region" description="Helical" evidence="7">
    <location>
        <begin position="55"/>
        <end position="73"/>
    </location>
</feature>
<dbReference type="GO" id="GO:0016682">
    <property type="term" value="F:oxidoreductase activity, acting on diphenols and related substances as donors, oxygen as acceptor"/>
    <property type="evidence" value="ECO:0007669"/>
    <property type="project" value="TreeGrafter"/>
</dbReference>
<sequence length="346" mass="38637">METLWFVLLVGLLSGYIILDGFDFGTGILLPFLARTEEEKRNLYKAIGPIWDGNEVWLIASGGLLFFAFPKAYASALSGFYLAFMIFVWILILRGISIEIRSQLAHPLWRNFWDAIFFLASLLAALVLGALLGNLVTGVPIDGKRSWFLPLWTYFVPSSRHGIFDALTLLFSLLAVVSLSRHGGTFLILKTQGELQEKLKRATRRLWKAEAALVALSVVLLLSSHHFLFRRCWHHPLGAAFLALSALSLLLLLFSLREGRELLPFVCSSFFLLSTIGATAVGLYPYLLLSSLERSQSLTIFNAAASASTLRSGLLWFGIGVALILLYTFVSYWSFRGKVEGRAEEY</sequence>
<dbReference type="OrthoDB" id="9776710at2"/>
<reference evidence="8" key="1">
    <citation type="submission" date="2019-09" db="EMBL/GenBank/DDBJ databases">
        <authorList>
            <person name="Cremers G."/>
        </authorList>
    </citation>
    <scope>NUCLEOTIDE SEQUENCE [LARGE SCALE GENOMIC DNA]</scope>
    <source>
        <strain evidence="8">3B</strain>
    </source>
</reference>
<gene>
    <name evidence="8" type="primary">cydB</name>
    <name evidence="8" type="ORF">MAMC_00984</name>
</gene>
<dbReference type="EMBL" id="CABFUZ020000108">
    <property type="protein sequence ID" value="VVM06200.1"/>
    <property type="molecule type" value="Genomic_DNA"/>
</dbReference>
<feature type="transmembrane region" description="Helical" evidence="7">
    <location>
        <begin position="210"/>
        <end position="229"/>
    </location>
</feature>
<dbReference type="Pfam" id="PF02322">
    <property type="entry name" value="Cyt_bd_oxida_II"/>
    <property type="match status" value="1"/>
</dbReference>
<dbReference type="RefSeq" id="WP_142525034.1">
    <property type="nucleotide sequence ID" value="NZ_CABFUZ020000108.1"/>
</dbReference>
<dbReference type="GO" id="GO:0009055">
    <property type="term" value="F:electron transfer activity"/>
    <property type="evidence" value="ECO:0007669"/>
    <property type="project" value="TreeGrafter"/>
</dbReference>
<feature type="transmembrane region" description="Helical" evidence="7">
    <location>
        <begin position="262"/>
        <end position="287"/>
    </location>
</feature>
<feature type="transmembrane region" description="Helical" evidence="7">
    <location>
        <begin position="314"/>
        <end position="335"/>
    </location>
</feature>
<evidence type="ECO:0000256" key="7">
    <source>
        <dbReference type="SAM" id="Phobius"/>
    </source>
</evidence>
<keyword evidence="4 7" id="KW-0812">Transmembrane</keyword>
<keyword evidence="6 7" id="KW-0472">Membrane</keyword>
<name>A0A5E6MB49_9BACT</name>
<dbReference type="InterPro" id="IPR003317">
    <property type="entry name" value="Cyt-d_oxidase_su2"/>
</dbReference>
<evidence type="ECO:0000256" key="1">
    <source>
        <dbReference type="ARBA" id="ARBA00004651"/>
    </source>
</evidence>
<evidence type="ECO:0000313" key="9">
    <source>
        <dbReference type="Proteomes" id="UP000381693"/>
    </source>
</evidence>
<dbReference type="GO" id="GO:0019646">
    <property type="term" value="P:aerobic electron transport chain"/>
    <property type="evidence" value="ECO:0007669"/>
    <property type="project" value="TreeGrafter"/>
</dbReference>
<protein>
    <submittedName>
        <fullName evidence="8">Cytochrome bd ubiquinol oxidase subunit II</fullName>
    </submittedName>
</protein>
<dbReference type="AlphaFoldDB" id="A0A5E6MB49"/>
<comment type="caution">
    <text evidence="8">The sequence shown here is derived from an EMBL/GenBank/DDBJ whole genome shotgun (WGS) entry which is preliminary data.</text>
</comment>
<dbReference type="GO" id="GO:0070069">
    <property type="term" value="C:cytochrome complex"/>
    <property type="evidence" value="ECO:0007669"/>
    <property type="project" value="TreeGrafter"/>
</dbReference>
<accession>A0A5E6MB49</accession>
<evidence type="ECO:0000256" key="3">
    <source>
        <dbReference type="ARBA" id="ARBA00022475"/>
    </source>
</evidence>
<keyword evidence="3" id="KW-1003">Cell membrane</keyword>
<dbReference type="NCBIfam" id="TIGR00203">
    <property type="entry name" value="cydB"/>
    <property type="match status" value="1"/>
</dbReference>
<dbReference type="GO" id="GO:0005886">
    <property type="term" value="C:plasma membrane"/>
    <property type="evidence" value="ECO:0007669"/>
    <property type="project" value="UniProtKB-SubCell"/>
</dbReference>
<feature type="transmembrane region" description="Helical" evidence="7">
    <location>
        <begin position="116"/>
        <end position="141"/>
    </location>
</feature>
<dbReference type="PANTHER" id="PTHR43141">
    <property type="entry name" value="CYTOCHROME BD2 SUBUNIT II"/>
    <property type="match status" value="1"/>
</dbReference>
<feature type="transmembrane region" description="Helical" evidence="7">
    <location>
        <begin position="6"/>
        <end position="34"/>
    </location>
</feature>
<dbReference type="PANTHER" id="PTHR43141:SF4">
    <property type="entry name" value="CYTOCHROME BD2 SUBUNIT II"/>
    <property type="match status" value="1"/>
</dbReference>
<feature type="transmembrane region" description="Helical" evidence="7">
    <location>
        <begin position="79"/>
        <end position="96"/>
    </location>
</feature>
<comment type="subcellular location">
    <subcellularLocation>
        <location evidence="1">Cell membrane</location>
        <topology evidence="1">Multi-pass membrane protein</topology>
    </subcellularLocation>
</comment>